<feature type="transmembrane region" description="Helical" evidence="1">
    <location>
        <begin position="78"/>
        <end position="98"/>
    </location>
</feature>
<dbReference type="AlphaFoldDB" id="A0A1X7RQ66"/>
<protein>
    <submittedName>
        <fullName evidence="2">Uncharacterized protein</fullName>
    </submittedName>
</protein>
<dbReference type="EMBL" id="LT853694">
    <property type="protein sequence ID" value="SMQ49380.1"/>
    <property type="molecule type" value="Genomic_DNA"/>
</dbReference>
<dbReference type="Proteomes" id="UP000215127">
    <property type="component" value="Chromosome 3"/>
</dbReference>
<evidence type="ECO:0000313" key="2">
    <source>
        <dbReference type="EMBL" id="SMQ49380.1"/>
    </source>
</evidence>
<keyword evidence="3" id="KW-1185">Reference proteome</keyword>
<proteinExistence type="predicted"/>
<keyword evidence="1" id="KW-0472">Membrane</keyword>
<evidence type="ECO:0000256" key="1">
    <source>
        <dbReference type="SAM" id="Phobius"/>
    </source>
</evidence>
<feature type="transmembrane region" description="Helical" evidence="1">
    <location>
        <begin position="110"/>
        <end position="132"/>
    </location>
</feature>
<feature type="transmembrane region" description="Helical" evidence="1">
    <location>
        <begin position="152"/>
        <end position="176"/>
    </location>
</feature>
<name>A0A1X7RQ66_ZYMT9</name>
<gene>
    <name evidence="2" type="ORF">ZT3D7_G4531</name>
</gene>
<keyword evidence="1" id="KW-1133">Transmembrane helix</keyword>
<feature type="transmembrane region" description="Helical" evidence="1">
    <location>
        <begin position="30"/>
        <end position="53"/>
    </location>
</feature>
<feature type="transmembrane region" description="Helical" evidence="1">
    <location>
        <begin position="220"/>
        <end position="239"/>
    </location>
</feature>
<evidence type="ECO:0000313" key="3">
    <source>
        <dbReference type="Proteomes" id="UP000215127"/>
    </source>
</evidence>
<organism evidence="2 3">
    <name type="scientific">Zymoseptoria tritici (strain ST99CH_3D7)</name>
    <dbReference type="NCBI Taxonomy" id="1276538"/>
    <lineage>
        <taxon>Eukaryota</taxon>
        <taxon>Fungi</taxon>
        <taxon>Dikarya</taxon>
        <taxon>Ascomycota</taxon>
        <taxon>Pezizomycotina</taxon>
        <taxon>Dothideomycetes</taxon>
        <taxon>Dothideomycetidae</taxon>
        <taxon>Mycosphaerellales</taxon>
        <taxon>Mycosphaerellaceae</taxon>
        <taxon>Zymoseptoria</taxon>
    </lineage>
</organism>
<feature type="transmembrane region" description="Helical" evidence="1">
    <location>
        <begin position="188"/>
        <end position="208"/>
    </location>
</feature>
<sequence>MFSRSVVSIESILCRCCARSRLFSARNWEYGCLLSGLLSFLLAFFVLVAAGFLPPLSPHLTGEELQAHYFAHKKGMHASVPLLLLSGGLYLPYAALLCKQLRQIPNLDPIVPDLQLAAAAASIFSVMVPATFFGMTVFREYGPELTRFISDLLWLSFFCPWPTFWIQSWTIAWAAFSDNSQAPMFPKTAALINFCVPLTYFSFFGIHIEHSGPYAWNGALTFWLPAVAFGLQVGTDCYYMHKNIGRKSGAAATELETRHHDNSVDCARN</sequence>
<keyword evidence="1" id="KW-0812">Transmembrane</keyword>
<accession>A0A1X7RQ66</accession>
<reference evidence="2 3" key="1">
    <citation type="submission" date="2016-06" db="EMBL/GenBank/DDBJ databases">
        <authorList>
            <person name="Kjaerup R.B."/>
            <person name="Dalgaard T.S."/>
            <person name="Juul-Madsen H.R."/>
        </authorList>
    </citation>
    <scope>NUCLEOTIDE SEQUENCE [LARGE SCALE GENOMIC DNA]</scope>
</reference>